<dbReference type="HOGENOM" id="CLU_1894361_0_0_3"/>
<gene>
    <name evidence="1" type="ordered locus">NATL1_16711</name>
</gene>
<evidence type="ECO:0000313" key="1">
    <source>
        <dbReference type="EMBL" id="ABM76228.1"/>
    </source>
</evidence>
<organism evidence="1 2">
    <name type="scientific">Prochlorococcus marinus (strain NATL1A)</name>
    <dbReference type="NCBI Taxonomy" id="167555"/>
    <lineage>
        <taxon>Bacteria</taxon>
        <taxon>Bacillati</taxon>
        <taxon>Cyanobacteriota</taxon>
        <taxon>Cyanophyceae</taxon>
        <taxon>Synechococcales</taxon>
        <taxon>Prochlorococcaceae</taxon>
        <taxon>Prochlorococcus</taxon>
    </lineage>
</organism>
<sequence length="134" mass="15270">MKEKLNKIAFSLIMLTFCIFSTSIIFDTERLYASENAESVLIKKVSESYTKKFCNSIGFGLSKESAMNFSLNENNKVFNKRKEFNSINKELLADKIAISVIEKCGYPINLSGEKGILEFKTYYLSKDQESTVTK</sequence>
<dbReference type="AlphaFoldDB" id="A2C418"/>
<name>A2C418_PROM1</name>
<dbReference type="eggNOG" id="ENOG50315YW">
    <property type="taxonomic scope" value="Bacteria"/>
</dbReference>
<dbReference type="EMBL" id="CP000553">
    <property type="protein sequence ID" value="ABM76228.1"/>
    <property type="molecule type" value="Genomic_DNA"/>
</dbReference>
<evidence type="ECO:0000313" key="2">
    <source>
        <dbReference type="Proteomes" id="UP000002592"/>
    </source>
</evidence>
<accession>A2C418</accession>
<dbReference type="KEGG" id="pme:NATL1_16711"/>
<reference evidence="2" key="1">
    <citation type="journal article" date="2007" name="PLoS Genet.">
        <title>Patterns and implications of gene gain and loss in the evolution of Prochlorococcus.</title>
        <authorList>
            <person name="Kettler G.C."/>
            <person name="Martiny A.C."/>
            <person name="Huang K."/>
            <person name="Zucker J."/>
            <person name="Coleman M.L."/>
            <person name="Rodrigue S."/>
            <person name="Chen F."/>
            <person name="Lapidus A."/>
            <person name="Ferriera S."/>
            <person name="Johnson J."/>
            <person name="Steglich C."/>
            <person name="Church G.M."/>
            <person name="Richardson P."/>
            <person name="Chisholm S.W."/>
        </authorList>
    </citation>
    <scope>NUCLEOTIDE SEQUENCE [LARGE SCALE GENOMIC DNA]</scope>
    <source>
        <strain evidence="2">NATL1A</strain>
    </source>
</reference>
<dbReference type="RefSeq" id="WP_011824233.1">
    <property type="nucleotide sequence ID" value="NC_008819.1"/>
</dbReference>
<dbReference type="Proteomes" id="UP000002592">
    <property type="component" value="Chromosome"/>
</dbReference>
<protein>
    <submittedName>
        <fullName evidence="1">Uncharacterized protein</fullName>
    </submittedName>
</protein>
<proteinExistence type="predicted"/>